<keyword evidence="1" id="KW-0175">Coiled coil</keyword>
<dbReference type="GO" id="GO:0000049">
    <property type="term" value="F:tRNA binding"/>
    <property type="evidence" value="ECO:0007669"/>
    <property type="project" value="TreeGrafter"/>
</dbReference>
<dbReference type="RefSeq" id="WP_188681666.1">
    <property type="nucleotide sequence ID" value="NZ_BMNY01000003.1"/>
</dbReference>
<organism evidence="3 4">
    <name type="scientific">Thermogymnomonas acidicola</name>
    <dbReference type="NCBI Taxonomy" id="399579"/>
    <lineage>
        <taxon>Archaea</taxon>
        <taxon>Methanobacteriati</taxon>
        <taxon>Thermoplasmatota</taxon>
        <taxon>Thermoplasmata</taxon>
        <taxon>Thermoplasmatales</taxon>
        <taxon>Thermogymnomonas</taxon>
    </lineage>
</organism>
<name>A0AA37BSL5_9ARCH</name>
<dbReference type="Gene3D" id="2.30.310.10">
    <property type="entry name" value="ibrinogen binding protein from staphylococcus aureus domain"/>
    <property type="match status" value="1"/>
</dbReference>
<evidence type="ECO:0000313" key="3">
    <source>
        <dbReference type="EMBL" id="GGM78078.1"/>
    </source>
</evidence>
<feature type="domain" description="NFACT RNA-binding" evidence="2">
    <location>
        <begin position="412"/>
        <end position="522"/>
    </location>
</feature>
<reference evidence="3" key="1">
    <citation type="journal article" date="2014" name="Int. J. Syst. Evol. Microbiol.">
        <title>Complete genome sequence of Corynebacterium casei LMG S-19264T (=DSM 44701T), isolated from a smear-ripened cheese.</title>
        <authorList>
            <consortium name="US DOE Joint Genome Institute (JGI-PGF)"/>
            <person name="Walter F."/>
            <person name="Albersmeier A."/>
            <person name="Kalinowski J."/>
            <person name="Ruckert C."/>
        </authorList>
    </citation>
    <scope>NUCLEOTIDE SEQUENCE</scope>
    <source>
        <strain evidence="3">JCM 13583</strain>
    </source>
</reference>
<evidence type="ECO:0000313" key="4">
    <source>
        <dbReference type="Proteomes" id="UP000632195"/>
    </source>
</evidence>
<dbReference type="AlphaFoldDB" id="A0AA37BSL5"/>
<sequence>MKDKASSLDFYAFLHANREALAGSFIKKVYQVSPDSFLFQLHSPVSSRLMLFIALRKGIFLKDVERPEEPTSLAMMLRKMLGDRKILEVQQVNFDRVMRFSLSGNGEVVFEMFREGNLIVVQDGRIEYALNPREWRNRKILRGEPYVPPSLSDPSAFGAQEISSMLASSSASLVQTVATRMNLGGEFAEELIHRIGADKSAPAAQSLGLSESILRGFRDLLDEASRGRAYLYSGEGILSPVLLSHLGREPDRVYEDLNLAYSEFLDTTSVADEESPLRRRIESQRRSIEEFRKREEEFRRLGSVAMSHLKDLDAIIRHLREGDLVEAGQCRAVSLDKASRTAVVSCEGMEFSVDIRKSAGENASALFGQAKEMKQKAEGAAKALEETLRLEEASRKRENRPRRQQKYWFEAYRWFFTSEGFLVVAGRDARSNEKLVKKHMTDRDLYVHADLYGAPSTLIKVEGDKQPGEATIREACAFAVSFSRAWPAGVSSGSAYWVYPQQVSKTPESGEYVATGSWIVRGKRNYLFDLPLDLDIGMYSYRGEELVMAFPHREKWEGKRVRIVPGDVRRKEVVARVSEFLGVDRDEVERVLPPGSSRILSMEGAAKESEEPAL</sequence>
<gene>
    <name evidence="3" type="ORF">GCM10007108_15330</name>
</gene>
<dbReference type="Proteomes" id="UP000632195">
    <property type="component" value="Unassembled WGS sequence"/>
</dbReference>
<dbReference type="NCBIfam" id="NF041120">
    <property type="entry name" value="RqcH_arch"/>
    <property type="match status" value="1"/>
</dbReference>
<reference evidence="3" key="2">
    <citation type="submission" date="2022-09" db="EMBL/GenBank/DDBJ databases">
        <authorList>
            <person name="Sun Q."/>
            <person name="Ohkuma M."/>
        </authorList>
    </citation>
    <scope>NUCLEOTIDE SEQUENCE</scope>
    <source>
        <strain evidence="3">JCM 13583</strain>
    </source>
</reference>
<protein>
    <recommendedName>
        <fullName evidence="2">NFACT RNA-binding domain-containing protein</fullName>
    </recommendedName>
</protein>
<feature type="coiled-coil region" evidence="1">
    <location>
        <begin position="367"/>
        <end position="394"/>
    </location>
</feature>
<dbReference type="PANTHER" id="PTHR15239:SF6">
    <property type="entry name" value="RIBOSOME QUALITY CONTROL COMPLEX SUBUNIT NEMF"/>
    <property type="match status" value="1"/>
</dbReference>
<comment type="caution">
    <text evidence="3">The sequence shown here is derived from an EMBL/GenBank/DDBJ whole genome shotgun (WGS) entry which is preliminary data.</text>
</comment>
<dbReference type="GO" id="GO:0043023">
    <property type="term" value="F:ribosomal large subunit binding"/>
    <property type="evidence" value="ECO:0007669"/>
    <property type="project" value="TreeGrafter"/>
</dbReference>
<dbReference type="PANTHER" id="PTHR15239">
    <property type="entry name" value="NUCLEAR EXPORT MEDIATOR FACTOR NEMF"/>
    <property type="match status" value="1"/>
</dbReference>
<dbReference type="Pfam" id="PF05670">
    <property type="entry name" value="NFACT-R_1"/>
    <property type="match status" value="1"/>
</dbReference>
<dbReference type="EMBL" id="BMNY01000003">
    <property type="protein sequence ID" value="GGM78078.1"/>
    <property type="molecule type" value="Genomic_DNA"/>
</dbReference>
<evidence type="ECO:0000256" key="1">
    <source>
        <dbReference type="SAM" id="Coils"/>
    </source>
</evidence>
<dbReference type="GO" id="GO:1990112">
    <property type="term" value="C:RQC complex"/>
    <property type="evidence" value="ECO:0007669"/>
    <property type="project" value="TreeGrafter"/>
</dbReference>
<dbReference type="GO" id="GO:0072344">
    <property type="term" value="P:rescue of stalled ribosome"/>
    <property type="evidence" value="ECO:0007669"/>
    <property type="project" value="TreeGrafter"/>
</dbReference>
<keyword evidence="4" id="KW-1185">Reference proteome</keyword>
<accession>A0AA37BSL5</accession>
<dbReference type="Pfam" id="PF05833">
    <property type="entry name" value="NFACT_N"/>
    <property type="match status" value="1"/>
</dbReference>
<proteinExistence type="predicted"/>
<dbReference type="InterPro" id="IPR008532">
    <property type="entry name" value="NFACT_RNA-bd"/>
</dbReference>
<evidence type="ECO:0000259" key="2">
    <source>
        <dbReference type="Pfam" id="PF05670"/>
    </source>
</evidence>
<dbReference type="InterPro" id="IPR051608">
    <property type="entry name" value="RQC_Subunit_NEMF"/>
</dbReference>